<protein>
    <recommendedName>
        <fullName evidence="3">ATPase AAA-type core domain-containing protein</fullName>
    </recommendedName>
</protein>
<dbReference type="AlphaFoldDB" id="A0AAQ4D3M1"/>
<comment type="caution">
    <text evidence="1">The sequence shown here is derived from an EMBL/GenBank/DDBJ whole genome shotgun (WGS) entry which is preliminary data.</text>
</comment>
<dbReference type="PANTHER" id="PTHR19229">
    <property type="entry name" value="ATP-BINDING CASSETTE TRANSPORTER SUBFAMILY A ABCA"/>
    <property type="match status" value="1"/>
</dbReference>
<dbReference type="InterPro" id="IPR027417">
    <property type="entry name" value="P-loop_NTPase"/>
</dbReference>
<reference evidence="1 2" key="1">
    <citation type="journal article" date="2023" name="Arcadia Sci">
        <title>De novo assembly of a long-read Amblyomma americanum tick genome.</title>
        <authorList>
            <person name="Chou S."/>
            <person name="Poskanzer K.E."/>
            <person name="Rollins M."/>
            <person name="Thuy-Boun P.S."/>
        </authorList>
    </citation>
    <scope>NUCLEOTIDE SEQUENCE [LARGE SCALE GENOMIC DNA]</scope>
    <source>
        <strain evidence="1">F_SG_1</strain>
        <tissue evidence="1">Salivary glands</tissue>
    </source>
</reference>
<evidence type="ECO:0000313" key="1">
    <source>
        <dbReference type="EMBL" id="KAK8757061.1"/>
    </source>
</evidence>
<dbReference type="Proteomes" id="UP001321473">
    <property type="component" value="Unassembled WGS sequence"/>
</dbReference>
<dbReference type="EMBL" id="JARKHS020035624">
    <property type="protein sequence ID" value="KAK8757061.1"/>
    <property type="molecule type" value="Genomic_DNA"/>
</dbReference>
<evidence type="ECO:0008006" key="3">
    <source>
        <dbReference type="Google" id="ProtNLM"/>
    </source>
</evidence>
<dbReference type="PANTHER" id="PTHR19229:SF250">
    <property type="entry name" value="ABC TRANSPORTER DOMAIN-CONTAINING PROTEIN-RELATED"/>
    <property type="match status" value="1"/>
</dbReference>
<dbReference type="GO" id="GO:0016020">
    <property type="term" value="C:membrane"/>
    <property type="evidence" value="ECO:0007669"/>
    <property type="project" value="InterPro"/>
</dbReference>
<dbReference type="SUPFAM" id="SSF52540">
    <property type="entry name" value="P-loop containing nucleoside triphosphate hydrolases"/>
    <property type="match status" value="1"/>
</dbReference>
<dbReference type="InterPro" id="IPR026082">
    <property type="entry name" value="ABCA"/>
</dbReference>
<organism evidence="1 2">
    <name type="scientific">Amblyomma americanum</name>
    <name type="common">Lone star tick</name>
    <dbReference type="NCBI Taxonomy" id="6943"/>
    <lineage>
        <taxon>Eukaryota</taxon>
        <taxon>Metazoa</taxon>
        <taxon>Ecdysozoa</taxon>
        <taxon>Arthropoda</taxon>
        <taxon>Chelicerata</taxon>
        <taxon>Arachnida</taxon>
        <taxon>Acari</taxon>
        <taxon>Parasitiformes</taxon>
        <taxon>Ixodida</taxon>
        <taxon>Ixodoidea</taxon>
        <taxon>Ixodidae</taxon>
        <taxon>Amblyomminae</taxon>
        <taxon>Amblyomma</taxon>
    </lineage>
</organism>
<dbReference type="Gene3D" id="3.40.50.300">
    <property type="entry name" value="P-loop containing nucleotide triphosphate hydrolases"/>
    <property type="match status" value="1"/>
</dbReference>
<keyword evidence="2" id="KW-1185">Reference proteome</keyword>
<gene>
    <name evidence="1" type="ORF">V5799_000235</name>
</gene>
<proteinExistence type="predicted"/>
<feature type="non-terminal residue" evidence="1">
    <location>
        <position position="1"/>
    </location>
</feature>
<evidence type="ECO:0000313" key="2">
    <source>
        <dbReference type="Proteomes" id="UP001321473"/>
    </source>
</evidence>
<sequence>IDSPQSRPTVCDEARLHCSGGNRRKLCIGATLLGLQPFVFLDEPYAGVDVVSRNKIFRAIAEIKKRSKTSFMLTSHKTGAVLTALVLTDFDCDR</sequence>
<dbReference type="GO" id="GO:0140359">
    <property type="term" value="F:ABC-type transporter activity"/>
    <property type="evidence" value="ECO:0007669"/>
    <property type="project" value="InterPro"/>
</dbReference>
<name>A0AAQ4D3M1_AMBAM</name>
<accession>A0AAQ4D3M1</accession>
<dbReference type="GO" id="GO:0005319">
    <property type="term" value="F:lipid transporter activity"/>
    <property type="evidence" value="ECO:0007669"/>
    <property type="project" value="TreeGrafter"/>
</dbReference>